<comment type="caution">
    <text evidence="1">The sequence shown here is derived from an EMBL/GenBank/DDBJ whole genome shotgun (WGS) entry which is preliminary data.</text>
</comment>
<reference evidence="2" key="1">
    <citation type="journal article" date="2022" name="Mol. Ecol. Resour.">
        <title>The genomes of chicory, endive, great burdock and yacon provide insights into Asteraceae palaeo-polyploidization history and plant inulin production.</title>
        <authorList>
            <person name="Fan W."/>
            <person name="Wang S."/>
            <person name="Wang H."/>
            <person name="Wang A."/>
            <person name="Jiang F."/>
            <person name="Liu H."/>
            <person name="Zhao H."/>
            <person name="Xu D."/>
            <person name="Zhang Y."/>
        </authorList>
    </citation>
    <scope>NUCLEOTIDE SEQUENCE [LARGE SCALE GENOMIC DNA]</scope>
    <source>
        <strain evidence="2">cv. Yunnan</strain>
    </source>
</reference>
<dbReference type="Proteomes" id="UP001056120">
    <property type="component" value="Linkage Group LG28"/>
</dbReference>
<accession>A0ACB8YE04</accession>
<dbReference type="EMBL" id="CM042045">
    <property type="protein sequence ID" value="KAI3683271.1"/>
    <property type="molecule type" value="Genomic_DNA"/>
</dbReference>
<evidence type="ECO:0000313" key="1">
    <source>
        <dbReference type="EMBL" id="KAI3683271.1"/>
    </source>
</evidence>
<organism evidence="1 2">
    <name type="scientific">Smallanthus sonchifolius</name>
    <dbReference type="NCBI Taxonomy" id="185202"/>
    <lineage>
        <taxon>Eukaryota</taxon>
        <taxon>Viridiplantae</taxon>
        <taxon>Streptophyta</taxon>
        <taxon>Embryophyta</taxon>
        <taxon>Tracheophyta</taxon>
        <taxon>Spermatophyta</taxon>
        <taxon>Magnoliopsida</taxon>
        <taxon>eudicotyledons</taxon>
        <taxon>Gunneridae</taxon>
        <taxon>Pentapetalae</taxon>
        <taxon>asterids</taxon>
        <taxon>campanulids</taxon>
        <taxon>Asterales</taxon>
        <taxon>Asteraceae</taxon>
        <taxon>Asteroideae</taxon>
        <taxon>Heliantheae alliance</taxon>
        <taxon>Millerieae</taxon>
        <taxon>Smallanthus</taxon>
    </lineage>
</organism>
<protein>
    <submittedName>
        <fullName evidence="1">Uncharacterized protein</fullName>
    </submittedName>
</protein>
<proteinExistence type="predicted"/>
<gene>
    <name evidence="1" type="ORF">L1987_83774</name>
</gene>
<reference evidence="1 2" key="2">
    <citation type="journal article" date="2022" name="Mol. Ecol. Resour.">
        <title>The genomes of chicory, endive, great burdock and yacon provide insights into Asteraceae paleo-polyploidization history and plant inulin production.</title>
        <authorList>
            <person name="Fan W."/>
            <person name="Wang S."/>
            <person name="Wang H."/>
            <person name="Wang A."/>
            <person name="Jiang F."/>
            <person name="Liu H."/>
            <person name="Zhao H."/>
            <person name="Xu D."/>
            <person name="Zhang Y."/>
        </authorList>
    </citation>
    <scope>NUCLEOTIDE SEQUENCE [LARGE SCALE GENOMIC DNA]</scope>
    <source>
        <strain evidence="2">cv. Yunnan</strain>
        <tissue evidence="1">Leaves</tissue>
    </source>
</reference>
<name>A0ACB8YE04_9ASTR</name>
<sequence length="126" mass="14142">MAGVGEKVLYSLGWTNLDFIKGRHLTTSTFLGGSIECETQMYYEFGIFSTIYAGKEMPEWIRATFKEKEVSFNFKEGPKQQCSRSHERRNPIPPEVDPDEVNALAQLMTWKTGLANIPYGGAKGGI</sequence>
<keyword evidence="2" id="KW-1185">Reference proteome</keyword>
<evidence type="ECO:0000313" key="2">
    <source>
        <dbReference type="Proteomes" id="UP001056120"/>
    </source>
</evidence>